<dbReference type="InterPro" id="IPR036890">
    <property type="entry name" value="HATPase_C_sf"/>
</dbReference>
<keyword evidence="1" id="KW-0418">Kinase</keyword>
<name>A0A544Y7J2_9ACTN</name>
<keyword evidence="3" id="KW-0067">ATP-binding</keyword>
<accession>A0A544Y7J2</accession>
<evidence type="ECO:0000256" key="1">
    <source>
        <dbReference type="ARBA" id="ARBA00022527"/>
    </source>
</evidence>
<dbReference type="Proteomes" id="UP000316541">
    <property type="component" value="Unassembled WGS sequence"/>
</dbReference>
<dbReference type="EMBL" id="VIRM01000068">
    <property type="protein sequence ID" value="TQS12733.1"/>
    <property type="molecule type" value="Genomic_DNA"/>
</dbReference>
<reference evidence="3 4" key="1">
    <citation type="submission" date="2019-07" db="EMBL/GenBank/DDBJ databases">
        <title>Microbispora hainanensis DSM 45428.</title>
        <authorList>
            <person name="Thawai C."/>
        </authorList>
    </citation>
    <scope>NUCLEOTIDE SEQUENCE [LARGE SCALE GENOMIC DNA]</scope>
    <source>
        <strain evidence="3 4">DSM 45428</strain>
    </source>
</reference>
<dbReference type="Pfam" id="PF13581">
    <property type="entry name" value="HATPase_c_2"/>
    <property type="match status" value="1"/>
</dbReference>
<dbReference type="Gene3D" id="3.30.565.10">
    <property type="entry name" value="Histidine kinase-like ATPase, C-terminal domain"/>
    <property type="match status" value="1"/>
</dbReference>
<dbReference type="AlphaFoldDB" id="A0A544Y7J2"/>
<dbReference type="InterPro" id="IPR003594">
    <property type="entry name" value="HATPase_dom"/>
</dbReference>
<organism evidence="3 4">
    <name type="scientific">Microbispora hainanensis</name>
    <dbReference type="NCBI Taxonomy" id="568844"/>
    <lineage>
        <taxon>Bacteria</taxon>
        <taxon>Bacillati</taxon>
        <taxon>Actinomycetota</taxon>
        <taxon>Actinomycetes</taxon>
        <taxon>Streptosporangiales</taxon>
        <taxon>Streptosporangiaceae</taxon>
        <taxon>Microbispora</taxon>
    </lineage>
</organism>
<dbReference type="GO" id="GO:0004674">
    <property type="term" value="F:protein serine/threonine kinase activity"/>
    <property type="evidence" value="ECO:0007669"/>
    <property type="project" value="UniProtKB-KW"/>
</dbReference>
<dbReference type="GO" id="GO:0005524">
    <property type="term" value="F:ATP binding"/>
    <property type="evidence" value="ECO:0007669"/>
    <property type="project" value="UniProtKB-KW"/>
</dbReference>
<keyword evidence="1" id="KW-0808">Transferase</keyword>
<sequence length="185" mass="20186">MDFDNGSTPMTEAIAARTVLAQYRYTPDRLVPVLGEKWLPRDTRCVASARRFVRDAAADWNAADGVPEVAELLASELITNALIHGTTGVGGASPAGTVRVTVSRENDLLVVDVHDPCPELPRLRRAGALDPYGRGLAIVQACSHHWGWTLTPYGKSVWFQLLAWPSPARWPKGSMTPPPPRRPEA</sequence>
<dbReference type="CDD" id="cd16936">
    <property type="entry name" value="HATPase_RsbW-like"/>
    <property type="match status" value="1"/>
</dbReference>
<dbReference type="PANTHER" id="PTHR35526">
    <property type="entry name" value="ANTI-SIGMA-F FACTOR RSBW-RELATED"/>
    <property type="match status" value="1"/>
</dbReference>
<proteinExistence type="predicted"/>
<dbReference type="InterPro" id="IPR050267">
    <property type="entry name" value="Anti-sigma-factor_SerPK"/>
</dbReference>
<dbReference type="SUPFAM" id="SSF55874">
    <property type="entry name" value="ATPase domain of HSP90 chaperone/DNA topoisomerase II/histidine kinase"/>
    <property type="match status" value="1"/>
</dbReference>
<comment type="caution">
    <text evidence="3">The sequence shown here is derived from an EMBL/GenBank/DDBJ whole genome shotgun (WGS) entry which is preliminary data.</text>
</comment>
<protein>
    <submittedName>
        <fullName evidence="3">ATP-binding protein</fullName>
    </submittedName>
</protein>
<keyword evidence="3" id="KW-0547">Nucleotide-binding</keyword>
<feature type="domain" description="Histidine kinase/HSP90-like ATPase" evidence="2">
    <location>
        <begin position="41"/>
        <end position="160"/>
    </location>
</feature>
<evidence type="ECO:0000313" key="4">
    <source>
        <dbReference type="Proteomes" id="UP000316541"/>
    </source>
</evidence>
<keyword evidence="1" id="KW-0723">Serine/threonine-protein kinase</keyword>
<evidence type="ECO:0000313" key="3">
    <source>
        <dbReference type="EMBL" id="TQS12733.1"/>
    </source>
</evidence>
<dbReference type="PANTHER" id="PTHR35526:SF3">
    <property type="entry name" value="ANTI-SIGMA-F FACTOR RSBW"/>
    <property type="match status" value="1"/>
</dbReference>
<evidence type="ECO:0000259" key="2">
    <source>
        <dbReference type="Pfam" id="PF13581"/>
    </source>
</evidence>
<gene>
    <name evidence="3" type="ORF">FLX08_35995</name>
</gene>